<protein>
    <submittedName>
        <fullName evidence="13">Uncharacterized protein</fullName>
    </submittedName>
</protein>
<dbReference type="EMBL" id="VBQZ03000005">
    <property type="protein sequence ID" value="MXQ80798.1"/>
    <property type="molecule type" value="Genomic_DNA"/>
</dbReference>
<gene>
    <name evidence="13" type="ORF">E5288_WYG008895</name>
</gene>
<keyword evidence="8 11" id="KW-1133">Transmembrane helix</keyword>
<evidence type="ECO:0000256" key="5">
    <source>
        <dbReference type="ARBA" id="ARBA00022475"/>
    </source>
</evidence>
<keyword evidence="12" id="KW-0732">Signal</keyword>
<evidence type="ECO:0000256" key="6">
    <source>
        <dbReference type="ARBA" id="ARBA00022692"/>
    </source>
</evidence>
<feature type="chain" id="PRO_5025489379" evidence="12">
    <location>
        <begin position="23"/>
        <end position="685"/>
    </location>
</feature>
<dbReference type="Proteomes" id="UP000322234">
    <property type="component" value="Unassembled WGS sequence"/>
</dbReference>
<keyword evidence="5" id="KW-1003">Cell membrane</keyword>
<dbReference type="InterPro" id="IPR004031">
    <property type="entry name" value="PMP22/EMP/MP20/Claudin"/>
</dbReference>
<reference evidence="13" key="1">
    <citation type="submission" date="2019-10" db="EMBL/GenBank/DDBJ databases">
        <title>The sequence and de novo assembly of the wild yak genome.</title>
        <authorList>
            <person name="Liu Y."/>
        </authorList>
    </citation>
    <scope>NUCLEOTIDE SEQUENCE [LARGE SCALE GENOMIC DNA]</scope>
    <source>
        <strain evidence="13">WY2019</strain>
    </source>
</reference>
<dbReference type="InterPro" id="IPR003553">
    <property type="entry name" value="Claudin9"/>
</dbReference>
<evidence type="ECO:0000256" key="1">
    <source>
        <dbReference type="ARBA" id="ARBA00004435"/>
    </source>
</evidence>
<dbReference type="AlphaFoldDB" id="A0A6B0QSD0"/>
<organism evidence="13 14">
    <name type="scientific">Bos mutus</name>
    <name type="common">wild yak</name>
    <dbReference type="NCBI Taxonomy" id="72004"/>
    <lineage>
        <taxon>Eukaryota</taxon>
        <taxon>Metazoa</taxon>
        <taxon>Chordata</taxon>
        <taxon>Craniata</taxon>
        <taxon>Vertebrata</taxon>
        <taxon>Euteleostomi</taxon>
        <taxon>Mammalia</taxon>
        <taxon>Eutheria</taxon>
        <taxon>Laurasiatheria</taxon>
        <taxon>Artiodactyla</taxon>
        <taxon>Ruminantia</taxon>
        <taxon>Pecora</taxon>
        <taxon>Bovidae</taxon>
        <taxon>Bovinae</taxon>
        <taxon>Bos</taxon>
    </lineage>
</organism>
<evidence type="ECO:0000256" key="12">
    <source>
        <dbReference type="SAM" id="SignalP"/>
    </source>
</evidence>
<dbReference type="Gene3D" id="1.20.140.150">
    <property type="match status" value="1"/>
</dbReference>
<evidence type="ECO:0000313" key="13">
    <source>
        <dbReference type="EMBL" id="MXQ80798.1"/>
    </source>
</evidence>
<dbReference type="GO" id="GO:0005923">
    <property type="term" value="C:bicellular tight junction"/>
    <property type="evidence" value="ECO:0007669"/>
    <property type="project" value="UniProtKB-SubCell"/>
</dbReference>
<dbReference type="PRINTS" id="PR01382">
    <property type="entry name" value="CLAUDIN9"/>
</dbReference>
<feature type="region of interest" description="Disordered" evidence="10">
    <location>
        <begin position="305"/>
        <end position="325"/>
    </location>
</feature>
<dbReference type="PANTHER" id="PTHR12002">
    <property type="entry name" value="CLAUDIN"/>
    <property type="match status" value="1"/>
</dbReference>
<feature type="region of interest" description="Disordered" evidence="10">
    <location>
        <begin position="42"/>
        <end position="65"/>
    </location>
</feature>
<feature type="transmembrane region" description="Helical" evidence="11">
    <location>
        <begin position="632"/>
        <end position="652"/>
    </location>
</feature>
<dbReference type="PRINTS" id="PR01077">
    <property type="entry name" value="CLAUDIN"/>
</dbReference>
<dbReference type="InterPro" id="IPR006187">
    <property type="entry name" value="Claudin"/>
</dbReference>
<dbReference type="InterPro" id="IPR017974">
    <property type="entry name" value="Claudin_CS"/>
</dbReference>
<evidence type="ECO:0000256" key="2">
    <source>
        <dbReference type="ARBA" id="ARBA00004651"/>
    </source>
</evidence>
<comment type="subcellular location">
    <subcellularLocation>
        <location evidence="1">Cell junction</location>
        <location evidence="1">Tight junction</location>
    </subcellularLocation>
    <subcellularLocation>
        <location evidence="2">Cell membrane</location>
        <topology evidence="2">Multi-pass membrane protein</topology>
    </subcellularLocation>
</comment>
<evidence type="ECO:0000256" key="4">
    <source>
        <dbReference type="ARBA" id="ARBA00022427"/>
    </source>
</evidence>
<dbReference type="PROSITE" id="PS01346">
    <property type="entry name" value="CLAUDIN"/>
    <property type="match status" value="1"/>
</dbReference>
<dbReference type="GO" id="GO:0005886">
    <property type="term" value="C:plasma membrane"/>
    <property type="evidence" value="ECO:0007669"/>
    <property type="project" value="UniProtKB-SubCell"/>
</dbReference>
<evidence type="ECO:0000256" key="8">
    <source>
        <dbReference type="ARBA" id="ARBA00022989"/>
    </source>
</evidence>
<keyword evidence="14" id="KW-1185">Reference proteome</keyword>
<keyword evidence="4" id="KW-0796">Tight junction</keyword>
<feature type="transmembrane region" description="Helical" evidence="11">
    <location>
        <begin position="547"/>
        <end position="573"/>
    </location>
</feature>
<keyword evidence="9 11" id="KW-0472">Membrane</keyword>
<evidence type="ECO:0000256" key="3">
    <source>
        <dbReference type="ARBA" id="ARBA00008295"/>
    </source>
</evidence>
<dbReference type="GO" id="GO:0005198">
    <property type="term" value="F:structural molecule activity"/>
    <property type="evidence" value="ECO:0007669"/>
    <property type="project" value="InterPro"/>
</dbReference>
<accession>A0A6B0QSD0</accession>
<evidence type="ECO:0000256" key="10">
    <source>
        <dbReference type="SAM" id="MobiDB-lite"/>
    </source>
</evidence>
<proteinExistence type="inferred from homology"/>
<keyword evidence="7" id="KW-0965">Cell junction</keyword>
<feature type="compositionally biased region" description="Low complexity" evidence="10">
    <location>
        <begin position="314"/>
        <end position="325"/>
    </location>
</feature>
<comment type="similarity">
    <text evidence="3">Belongs to the claudin family.</text>
</comment>
<dbReference type="Pfam" id="PF00822">
    <property type="entry name" value="PMP22_Claudin"/>
    <property type="match status" value="1"/>
</dbReference>
<evidence type="ECO:0000256" key="7">
    <source>
        <dbReference type="ARBA" id="ARBA00022949"/>
    </source>
</evidence>
<feature type="transmembrane region" description="Helical" evidence="11">
    <location>
        <begin position="585"/>
        <end position="612"/>
    </location>
</feature>
<keyword evidence="6 11" id="KW-0812">Transmembrane</keyword>
<sequence>MSAWAFPIALLLLGLTSESLQGGLPPLSPGLGKGLGGSNGYRSGYGPPSGLGAGPPAQNGYGAGVGGGVKPQKLGVSPGFRNGNGLGVGTLPGAAAQPGYGNALGAGAFPGLGAQPGFGARNGIGAGAFPGAGIGGGVKPQKPGLSAGNGLGAGAFPAAGAQPGEGAGPNWARAPNSFLTPPSPTGPLAQNGYGAGTRGLGEASVGVLELWGGLSPAPHFSPGFGGGPAAENGYGAGRGALPREAAGAPGARGPALTVCPSPGLAAGVKPQKPGFGNGNGLGVQPGETRGLWGGGRAWAFSPASLQASEGQDGLSSSPLPSLKRPGPLPSCPRFLPGYTPPLGNGPQLLPGDALHIHFSPPGYGNGNGLGAQPVPTPALQWGPKPQEAGYQPPNGYGPGAGLGFGGGLRPQKVGLGYGNGNGGLGAGFFPEVRPQPGFPGADGFLNGGPEVKRGSNGPLGNGFGARSPQVAPPSELLRPRTCTKPRQGTWLSLALLCRQVTAFIGNSIVVAQVVWEGLWMSCVVQSTGQMQCKVYDSLLALPQDLQAARALCVIALLLALLGVLVAITGAQCTTCVEDEGAKARIVLTAGVLLLLAGILVLIPVCWTAHAIIQDFYNPLVAEALKRELGASLYLGWAASALLLLGGGLLCCTCPPPQIERPRGPRLGYSIPSRSGASGLDKRDYV</sequence>
<feature type="signal peptide" evidence="12">
    <location>
        <begin position="1"/>
        <end position="22"/>
    </location>
</feature>
<feature type="region of interest" description="Disordered" evidence="10">
    <location>
        <begin position="662"/>
        <end position="685"/>
    </location>
</feature>
<dbReference type="FunFam" id="1.20.140.150:FF:000001">
    <property type="entry name" value="Claudin"/>
    <property type="match status" value="1"/>
</dbReference>
<evidence type="ECO:0000256" key="11">
    <source>
        <dbReference type="SAM" id="Phobius"/>
    </source>
</evidence>
<name>A0A6B0QSD0_9CETA</name>
<evidence type="ECO:0000313" key="14">
    <source>
        <dbReference type="Proteomes" id="UP000322234"/>
    </source>
</evidence>
<comment type="caution">
    <text evidence="13">The sequence shown here is derived from an EMBL/GenBank/DDBJ whole genome shotgun (WGS) entry which is preliminary data.</text>
</comment>
<evidence type="ECO:0000256" key="9">
    <source>
        <dbReference type="ARBA" id="ARBA00023136"/>
    </source>
</evidence>